<evidence type="ECO:0000256" key="1">
    <source>
        <dbReference type="SAM" id="MobiDB-lite"/>
    </source>
</evidence>
<evidence type="ECO:0000313" key="2">
    <source>
        <dbReference type="EMBL" id="KAK4537283.1"/>
    </source>
</evidence>
<dbReference type="AlphaFoldDB" id="A0AAV9IY89"/>
<organism evidence="2 3">
    <name type="scientific">Cyanidium caldarium</name>
    <name type="common">Red alga</name>
    <dbReference type="NCBI Taxonomy" id="2771"/>
    <lineage>
        <taxon>Eukaryota</taxon>
        <taxon>Rhodophyta</taxon>
        <taxon>Bangiophyceae</taxon>
        <taxon>Cyanidiales</taxon>
        <taxon>Cyanidiaceae</taxon>
        <taxon>Cyanidium</taxon>
    </lineage>
</organism>
<protein>
    <submittedName>
        <fullName evidence="2">Uncharacterized protein</fullName>
    </submittedName>
</protein>
<accession>A0AAV9IY89</accession>
<keyword evidence="3" id="KW-1185">Reference proteome</keyword>
<dbReference type="EMBL" id="JANCYW010000011">
    <property type="protein sequence ID" value="KAK4537283.1"/>
    <property type="molecule type" value="Genomic_DNA"/>
</dbReference>
<name>A0AAV9IY89_CYACA</name>
<gene>
    <name evidence="2" type="ORF">CDCA_CDCA11G3308</name>
</gene>
<feature type="region of interest" description="Disordered" evidence="1">
    <location>
        <begin position="751"/>
        <end position="805"/>
    </location>
</feature>
<feature type="compositionally biased region" description="Low complexity" evidence="1">
    <location>
        <begin position="60"/>
        <end position="75"/>
    </location>
</feature>
<feature type="compositionally biased region" description="Low complexity" evidence="1">
    <location>
        <begin position="790"/>
        <end position="805"/>
    </location>
</feature>
<feature type="compositionally biased region" description="Gly residues" evidence="1">
    <location>
        <begin position="76"/>
        <end position="87"/>
    </location>
</feature>
<sequence>MEWDGRQRITCAWSSVTDEEYSEEWRALAVTPQLRQWAQLRARASLVHIEPETDPEWIDTDGTAAGASAASESAGSGEGVSEGGCSGGDEDDIGSEPDHNGKASASPCASFKRPRRRMPLGLQVERWLAQQHRGVAAAVQQCGGRMAYVPGDVVRTELSTWISEQGDRVTVSASLQQAIGRVEQKRLCRGHHSVSRLVWLSFAHATGEEESASVWGVLWSRRRYRVVAVGVALRTGRASRGVVQLDGVADADADASNATVIAVGAARNGIVAVVSGCRELDVYTAQTPSRSPDAAADSPPTVLHLQLRQQARLPTLHRLVALDVSPSGRYIAALSASGTLLVLRNTATTASPSSVAFQLLHSCSLAAYSDRPSVETLHPRPRSPSTFDASACHFLCHERSVLVAWRGTVWQVPLPLIRPGGTQCALRSSSPRRLAQMHIGTTGDAATLARPALLAMMPIRHSGSSGLVLERPHHRLSSTPLDTLVLLATSDTLLLVDIGDATGPHTAPPLLVADTVLLHAPCVQVSEWRLLPLVRLLTDDARKRYRRSIRRPPRVRVDAVWQTGRDGDDPAERHEVVVMVAGMHSGAVALLHVTVHPVALTSRTARSPALIVADLLPLWVPLPRATEKSAEGTRGACAGAALVPLSCTEASMQRQRLLLVRAWDAPSSAHCPLPVRWSGMAAVVLSRPPPDTASDPAKAAYLRALESTVARLRAARRERVRERCEQEREGDGAQRAARLYLSAPRELVDATQHGHGNAEREGRWSAVDGRADDRDDDDDDDDDDEWMGNVQQRAQQWVQQWEREP</sequence>
<evidence type="ECO:0000313" key="3">
    <source>
        <dbReference type="Proteomes" id="UP001301350"/>
    </source>
</evidence>
<feature type="compositionally biased region" description="Acidic residues" evidence="1">
    <location>
        <begin position="774"/>
        <end position="786"/>
    </location>
</feature>
<comment type="caution">
    <text evidence="2">The sequence shown here is derived from an EMBL/GenBank/DDBJ whole genome shotgun (WGS) entry which is preliminary data.</text>
</comment>
<dbReference type="Proteomes" id="UP001301350">
    <property type="component" value="Unassembled WGS sequence"/>
</dbReference>
<feature type="region of interest" description="Disordered" evidence="1">
    <location>
        <begin position="52"/>
        <end position="110"/>
    </location>
</feature>
<reference evidence="2 3" key="1">
    <citation type="submission" date="2022-07" db="EMBL/GenBank/DDBJ databases">
        <title>Genome-wide signatures of adaptation to extreme environments.</title>
        <authorList>
            <person name="Cho C.H."/>
            <person name="Yoon H.S."/>
        </authorList>
    </citation>
    <scope>NUCLEOTIDE SEQUENCE [LARGE SCALE GENOMIC DNA]</scope>
    <source>
        <strain evidence="2 3">DBV 063 E5</strain>
    </source>
</reference>
<feature type="compositionally biased region" description="Basic and acidic residues" evidence="1">
    <location>
        <begin position="756"/>
        <end position="773"/>
    </location>
</feature>
<proteinExistence type="predicted"/>